<reference evidence="3" key="1">
    <citation type="journal article" date="2019" name="Int. J. Syst. Evol. Microbiol.">
        <title>The Global Catalogue of Microorganisms (GCM) 10K type strain sequencing project: providing services to taxonomists for standard genome sequencing and annotation.</title>
        <authorList>
            <consortium name="The Broad Institute Genomics Platform"/>
            <consortium name="The Broad Institute Genome Sequencing Center for Infectious Disease"/>
            <person name="Wu L."/>
            <person name="Ma J."/>
        </authorList>
    </citation>
    <scope>NUCLEOTIDE SEQUENCE [LARGE SCALE GENOMIC DNA]</scope>
    <source>
        <strain evidence="3">JCM 17326</strain>
    </source>
</reference>
<name>A0ABP6ZVF4_9ACTN</name>
<feature type="domain" description="N-acetyltransferase" evidence="1">
    <location>
        <begin position="1"/>
        <end position="166"/>
    </location>
</feature>
<evidence type="ECO:0000313" key="2">
    <source>
        <dbReference type="EMBL" id="GAA3619032.1"/>
    </source>
</evidence>
<dbReference type="CDD" id="cd04301">
    <property type="entry name" value="NAT_SF"/>
    <property type="match status" value="1"/>
</dbReference>
<dbReference type="Pfam" id="PF00583">
    <property type="entry name" value="Acetyltransf_1"/>
    <property type="match status" value="1"/>
</dbReference>
<comment type="caution">
    <text evidence="2">The sequence shown here is derived from an EMBL/GenBank/DDBJ whole genome shotgun (WGS) entry which is preliminary data.</text>
</comment>
<dbReference type="SUPFAM" id="SSF55729">
    <property type="entry name" value="Acyl-CoA N-acyltransferases (Nat)"/>
    <property type="match status" value="1"/>
</dbReference>
<sequence length="167" mass="18043">MHLRPGGPGDVAPVLRMFDSAVAWLAAQGRTGQWGTQPFTGNPRRTEQVAAWAAGGGMRIADVDGHPAGCIAVGAPHDYVTPAAEPELYVQALVIDQRHAGHAIGRTLLDWAFGEAQARQAALLRVDCYAGDDGRLVSYYERCGFTRTEPFTVGEWSGMLLQRRLTP</sequence>
<evidence type="ECO:0000259" key="1">
    <source>
        <dbReference type="PROSITE" id="PS51186"/>
    </source>
</evidence>
<dbReference type="InterPro" id="IPR016181">
    <property type="entry name" value="Acyl_CoA_acyltransferase"/>
</dbReference>
<dbReference type="Gene3D" id="3.40.630.30">
    <property type="match status" value="1"/>
</dbReference>
<dbReference type="PROSITE" id="PS51186">
    <property type="entry name" value="GNAT"/>
    <property type="match status" value="1"/>
</dbReference>
<dbReference type="EMBL" id="BAABDQ010000059">
    <property type="protein sequence ID" value="GAA3619032.1"/>
    <property type="molecule type" value="Genomic_DNA"/>
</dbReference>
<protein>
    <submittedName>
        <fullName evidence="2">GNAT family N-acetyltransferase</fullName>
    </submittedName>
</protein>
<keyword evidence="3" id="KW-1185">Reference proteome</keyword>
<dbReference type="InterPro" id="IPR000182">
    <property type="entry name" value="GNAT_dom"/>
</dbReference>
<dbReference type="Proteomes" id="UP001500630">
    <property type="component" value="Unassembled WGS sequence"/>
</dbReference>
<accession>A0ABP6ZVF4</accession>
<dbReference type="RefSeq" id="WP_345578367.1">
    <property type="nucleotide sequence ID" value="NZ_BAABDQ010000059.1"/>
</dbReference>
<gene>
    <name evidence="2" type="ORF">GCM10022419_125690</name>
</gene>
<organism evidence="2 3">
    <name type="scientific">Nonomuraea rosea</name>
    <dbReference type="NCBI Taxonomy" id="638574"/>
    <lineage>
        <taxon>Bacteria</taxon>
        <taxon>Bacillati</taxon>
        <taxon>Actinomycetota</taxon>
        <taxon>Actinomycetes</taxon>
        <taxon>Streptosporangiales</taxon>
        <taxon>Streptosporangiaceae</taxon>
        <taxon>Nonomuraea</taxon>
    </lineage>
</organism>
<evidence type="ECO:0000313" key="3">
    <source>
        <dbReference type="Proteomes" id="UP001500630"/>
    </source>
</evidence>
<proteinExistence type="predicted"/>